<accession>A0A1Y6BMT8</accession>
<evidence type="ECO:0000313" key="1">
    <source>
        <dbReference type="EMBL" id="SMF11640.1"/>
    </source>
</evidence>
<keyword evidence="2" id="KW-1185">Reference proteome</keyword>
<protein>
    <submittedName>
        <fullName evidence="1">Uncharacterized protein</fullName>
    </submittedName>
</protein>
<proteinExistence type="predicted"/>
<reference evidence="1 2" key="1">
    <citation type="submission" date="2017-04" db="EMBL/GenBank/DDBJ databases">
        <authorList>
            <person name="Afonso C.L."/>
            <person name="Miller P.J."/>
            <person name="Scott M.A."/>
            <person name="Spackman E."/>
            <person name="Goraichik I."/>
            <person name="Dimitrov K.M."/>
            <person name="Suarez D.L."/>
            <person name="Swayne D.E."/>
        </authorList>
    </citation>
    <scope>NUCLEOTIDE SEQUENCE [LARGE SCALE GENOMIC DNA]</scope>
    <source>
        <strain evidence="1 2">USBA 355</strain>
    </source>
</reference>
<dbReference type="AlphaFoldDB" id="A0A1Y6BMT8"/>
<organism evidence="1 2">
    <name type="scientific">Tistlia consotensis USBA 355</name>
    <dbReference type="NCBI Taxonomy" id="560819"/>
    <lineage>
        <taxon>Bacteria</taxon>
        <taxon>Pseudomonadati</taxon>
        <taxon>Pseudomonadota</taxon>
        <taxon>Alphaproteobacteria</taxon>
        <taxon>Rhodospirillales</taxon>
        <taxon>Rhodovibrionaceae</taxon>
        <taxon>Tistlia</taxon>
    </lineage>
</organism>
<gene>
    <name evidence="1" type="ORF">SAMN05428998_10524</name>
</gene>
<dbReference type="STRING" id="560819.SAMN05428998_10524"/>
<dbReference type="RefSeq" id="WP_085122048.1">
    <property type="nucleotide sequence ID" value="NZ_FWZX01000005.1"/>
</dbReference>
<name>A0A1Y6BMT8_9PROT</name>
<sequence length="280" mass="31513">MVEIYQDIQQKRSDLSTVKFDYKTQALWPETLGGAIMKRSRVQADVHGGNYVYDDEVLGYLHSYLAENGWKWQPSKPGKNGGAVLDLALSGGECRYVSAALELLFYAPAPYGFQLPEKAVKTVQYEGAKQSGFLSQHDPAKAFGLGYNIIDPKTKTLLEGFLFWPNHWVTEWGDDYYDANYNRIYRKLSDMSLLDVDHDEYKKAGETSYISLVTAAPGQDCPEELDGFYVRTVGGEYTAKTQQLAVTLNEKLGFELRTGVYVGPFPKPYDANKTYAIDLD</sequence>
<evidence type="ECO:0000313" key="2">
    <source>
        <dbReference type="Proteomes" id="UP000192917"/>
    </source>
</evidence>
<dbReference type="EMBL" id="FWZX01000005">
    <property type="protein sequence ID" value="SMF11640.1"/>
    <property type="molecule type" value="Genomic_DNA"/>
</dbReference>
<dbReference type="Proteomes" id="UP000192917">
    <property type="component" value="Unassembled WGS sequence"/>
</dbReference>